<proteinExistence type="predicted"/>
<protein>
    <submittedName>
        <fullName evidence="1">Putative ribosomal protein L35</fullName>
    </submittedName>
</protein>
<dbReference type="HOGENOM" id="CLU_211391_0_0_6"/>
<keyword evidence="2" id="KW-1185">Reference proteome</keyword>
<reference evidence="1 2" key="1">
    <citation type="journal article" date="2012" name="Mol. Biol. Evol.">
        <title>Genome reduction and co-evolution between the primary and secondary bacterial symbionts of psyllids.</title>
        <authorList>
            <person name="Sloan D.B."/>
            <person name="Moran N.A."/>
        </authorList>
    </citation>
    <scope>NUCLEOTIDE SEQUENCE [LARGE SCALE GENOMIC DNA]</scope>
    <source>
        <strain evidence="1 2">HC</strain>
    </source>
</reference>
<dbReference type="Proteomes" id="UP000003934">
    <property type="component" value="Chromosome"/>
</dbReference>
<dbReference type="KEGG" id="crh:A353_0120"/>
<sequence>MKIKKKKLKLIQKRIIIKKKIKIKSSNKHHLLINKKNNYLNYKYLNNINIKKIKKIL</sequence>
<dbReference type="GO" id="GO:0005840">
    <property type="term" value="C:ribosome"/>
    <property type="evidence" value="ECO:0007669"/>
    <property type="project" value="UniProtKB-KW"/>
</dbReference>
<evidence type="ECO:0000313" key="2">
    <source>
        <dbReference type="Proteomes" id="UP000003934"/>
    </source>
</evidence>
<accession>J3TE95</accession>
<gene>
    <name evidence="1" type="primary">rpmI</name>
    <name evidence="1" type="ORF">A353_0120</name>
</gene>
<dbReference type="GeneID" id="67454764"/>
<name>J3TE95_CARRU</name>
<dbReference type="AlphaFoldDB" id="J3TE95"/>
<keyword evidence="1" id="KW-0687">Ribonucleoprotein</keyword>
<evidence type="ECO:0000313" key="1">
    <source>
        <dbReference type="EMBL" id="AFP83957.1"/>
    </source>
</evidence>
<keyword evidence="1" id="KW-0689">Ribosomal protein</keyword>
<organism evidence="1 2">
    <name type="scientific">Candidatus Carsonella ruddii HC isolate Thao2000</name>
    <dbReference type="NCBI Taxonomy" id="1202538"/>
    <lineage>
        <taxon>Bacteria</taxon>
        <taxon>Pseudomonadati</taxon>
        <taxon>Pseudomonadota</taxon>
        <taxon>Gammaproteobacteria</taxon>
        <taxon>Oceanospirillales</taxon>
        <taxon>Halomonadaceae</taxon>
        <taxon>Zymobacter group</taxon>
        <taxon>Candidatus Carsonella</taxon>
    </lineage>
</organism>
<dbReference type="RefSeq" id="WP_014887257.1">
    <property type="nucleotide sequence ID" value="NC_018416.1"/>
</dbReference>
<dbReference type="EMBL" id="CP003543">
    <property type="protein sequence ID" value="AFP83957.1"/>
    <property type="molecule type" value="Genomic_DNA"/>
</dbReference>
<dbReference type="STRING" id="1202538.A353_0120"/>